<comment type="caution">
    <text evidence="4">The sequence shown here is derived from an EMBL/GenBank/DDBJ whole genome shotgun (WGS) entry which is preliminary data.</text>
</comment>
<dbReference type="SUPFAM" id="SSF88659">
    <property type="entry name" value="Sigma3 and sigma4 domains of RNA polymerase sigma factors"/>
    <property type="match status" value="1"/>
</dbReference>
<dbReference type="Proteomes" id="UP000050326">
    <property type="component" value="Unassembled WGS sequence"/>
</dbReference>
<evidence type="ECO:0000313" key="4">
    <source>
        <dbReference type="EMBL" id="KPU43936.1"/>
    </source>
</evidence>
<reference evidence="4 5" key="1">
    <citation type="submission" date="2015-09" db="EMBL/GenBank/DDBJ databases">
        <title>Genome sequence of Oxobacter pfennigii DSM 3222.</title>
        <authorList>
            <person name="Poehlein A."/>
            <person name="Bengelsdorf F.R."/>
            <person name="Schiel-Bengelsdorf B."/>
            <person name="Duerre P."/>
            <person name="Daniel R."/>
        </authorList>
    </citation>
    <scope>NUCLEOTIDE SEQUENCE [LARGE SCALE GENOMIC DNA]</scope>
    <source>
        <strain evidence="4 5">DSM 3222</strain>
    </source>
</reference>
<dbReference type="InterPro" id="IPR007394">
    <property type="entry name" value="UPF0122"/>
</dbReference>
<keyword evidence="4" id="KW-0238">DNA-binding</keyword>
<comment type="similarity">
    <text evidence="1 3">Belongs to the UPF0122 family.</text>
</comment>
<name>A0A0N8NT61_9CLOT</name>
<proteinExistence type="inferred from homology"/>
<dbReference type="EMBL" id="LKET01000032">
    <property type="protein sequence ID" value="KPU43936.1"/>
    <property type="molecule type" value="Genomic_DNA"/>
</dbReference>
<dbReference type="Pfam" id="PF04297">
    <property type="entry name" value="UPF0122"/>
    <property type="match status" value="1"/>
</dbReference>
<sequence length="112" mass="13247">MDKVLEISLLYDFYGQMLTDKQRDIIELYYNNDLSLSEISEAVNTSRQGVYDLLKRSEKILYNYEEKLKLLKKFMDHKNKVLEAYKLLDDMGNSPEVNKVKEILGEIIETEM</sequence>
<dbReference type="AlphaFoldDB" id="A0A0N8NT61"/>
<dbReference type="NCBIfam" id="NF045758">
    <property type="entry name" value="YlxM"/>
    <property type="match status" value="1"/>
</dbReference>
<dbReference type="HAMAP" id="MF_00245">
    <property type="entry name" value="UPF0122"/>
    <property type="match status" value="1"/>
</dbReference>
<dbReference type="GO" id="GO:0003677">
    <property type="term" value="F:DNA binding"/>
    <property type="evidence" value="ECO:0007669"/>
    <property type="project" value="UniProtKB-KW"/>
</dbReference>
<keyword evidence="5" id="KW-1185">Reference proteome</keyword>
<organism evidence="4 5">
    <name type="scientific">Oxobacter pfennigii</name>
    <dbReference type="NCBI Taxonomy" id="36849"/>
    <lineage>
        <taxon>Bacteria</taxon>
        <taxon>Bacillati</taxon>
        <taxon>Bacillota</taxon>
        <taxon>Clostridia</taxon>
        <taxon>Eubacteriales</taxon>
        <taxon>Clostridiaceae</taxon>
        <taxon>Oxobacter</taxon>
    </lineage>
</organism>
<gene>
    <name evidence="4" type="ORF">OXPF_21010</name>
</gene>
<dbReference type="Gene3D" id="1.10.10.10">
    <property type="entry name" value="Winged helix-like DNA-binding domain superfamily/Winged helix DNA-binding domain"/>
    <property type="match status" value="1"/>
</dbReference>
<comment type="function">
    <text evidence="2 3">Might take part in the signal recognition particle (SRP) pathway. This is inferred from the conservation of its genetic proximity to ftsY/ffh. May be a regulatory protein.</text>
</comment>
<dbReference type="InterPro" id="IPR013324">
    <property type="entry name" value="RNA_pol_sigma_r3/r4-like"/>
</dbReference>
<dbReference type="InterPro" id="IPR036388">
    <property type="entry name" value="WH-like_DNA-bd_sf"/>
</dbReference>
<accession>A0A0N8NT61</accession>
<dbReference type="PANTHER" id="PTHR40083">
    <property type="entry name" value="UPF0122 PROTEIN CBO2450/CLC_2298"/>
    <property type="match status" value="1"/>
</dbReference>
<evidence type="ECO:0000313" key="5">
    <source>
        <dbReference type="Proteomes" id="UP000050326"/>
    </source>
</evidence>
<evidence type="ECO:0000256" key="1">
    <source>
        <dbReference type="ARBA" id="ARBA00008720"/>
    </source>
</evidence>
<evidence type="ECO:0000256" key="2">
    <source>
        <dbReference type="ARBA" id="ARBA00024764"/>
    </source>
</evidence>
<protein>
    <recommendedName>
        <fullName evidence="3">UPF0122 protein OXPF_21010</fullName>
    </recommendedName>
</protein>
<dbReference type="STRING" id="36849.OXPF_21010"/>
<dbReference type="RefSeq" id="WP_083479836.1">
    <property type="nucleotide sequence ID" value="NZ_LKET01000032.1"/>
</dbReference>
<dbReference type="NCBIfam" id="NF001072">
    <property type="entry name" value="PRK00118.2-2"/>
    <property type="match status" value="1"/>
</dbReference>
<evidence type="ECO:0000256" key="3">
    <source>
        <dbReference type="HAMAP-Rule" id="MF_00245"/>
    </source>
</evidence>
<dbReference type="PANTHER" id="PTHR40083:SF1">
    <property type="entry name" value="UPF0122 PROTEIN YLXM"/>
    <property type="match status" value="1"/>
</dbReference>
<dbReference type="InterPro" id="IPR054831">
    <property type="entry name" value="UPF0122_fam_protein"/>
</dbReference>